<evidence type="ECO:0000313" key="1">
    <source>
        <dbReference type="EMBL" id="RMS18219.1"/>
    </source>
</evidence>
<reference evidence="1 2" key="1">
    <citation type="submission" date="2018-08" db="EMBL/GenBank/DDBJ databases">
        <title>Recombination of ecologically and evolutionarily significant loci maintains genetic cohesion in the Pseudomonas syringae species complex.</title>
        <authorList>
            <person name="Dillon M."/>
            <person name="Thakur S."/>
            <person name="Almeida R.N.D."/>
            <person name="Weir B.S."/>
            <person name="Guttman D.S."/>
        </authorList>
    </citation>
    <scope>NUCLEOTIDE SEQUENCE [LARGE SCALE GENOMIC DNA]</scope>
    <source>
        <strain evidence="1 2">ICMP 13685</strain>
    </source>
</reference>
<protein>
    <submittedName>
        <fullName evidence="1">Uncharacterized protein</fullName>
    </submittedName>
</protein>
<gene>
    <name evidence="1" type="ORF">ALP70_04109</name>
</gene>
<proteinExistence type="predicted"/>
<dbReference type="EMBL" id="RBSL01000547">
    <property type="protein sequence ID" value="RMS18219.1"/>
    <property type="molecule type" value="Genomic_DNA"/>
</dbReference>
<evidence type="ECO:0000313" key="2">
    <source>
        <dbReference type="Proteomes" id="UP000269801"/>
    </source>
</evidence>
<organism evidence="1 2">
    <name type="scientific">Pseudomonas savastanoi</name>
    <name type="common">Pseudomonas syringae pv. savastanoi</name>
    <dbReference type="NCBI Taxonomy" id="29438"/>
    <lineage>
        <taxon>Bacteria</taxon>
        <taxon>Pseudomonadati</taxon>
        <taxon>Pseudomonadota</taxon>
        <taxon>Gammaproteobacteria</taxon>
        <taxon>Pseudomonadales</taxon>
        <taxon>Pseudomonadaceae</taxon>
        <taxon>Pseudomonas</taxon>
    </lineage>
</organism>
<dbReference type="AlphaFoldDB" id="A0A3M5AYQ1"/>
<accession>A0A3M5AYQ1</accession>
<comment type="caution">
    <text evidence="1">The sequence shown here is derived from an EMBL/GenBank/DDBJ whole genome shotgun (WGS) entry which is preliminary data.</text>
</comment>
<name>A0A3M5AYQ1_PSESS</name>
<sequence>MLRGRLQLAVGSVNHAERIFHGDGLWAVGLDVDVGTAEARQDQRVLAVEQVTAVQLGADLYGQVAIAEGFGSAMAVRGGLSEVAAQRDEHLGATFGHGVNGFYDVVTIFAGYFELEAFFQGIEQEHRWALVDAHGAVTLHVTVTAHRAQAGTRTADVAAQQHQVGDFLDGRHRVTVLGNPHRPAHDYVLAFGVHACRLFDVAQRQTGLLDDGVPGRVIDGGQVFEHAFGVFVEERVVEHRRCVVGLRLALPLQQELGHAAQQRHVATQGRAEVSGVGRAVAVGEHFDRVLRMLETLQATLFERVDAHHLGAALYRFTQWFEHARVVGAGVLT</sequence>
<dbReference type="Proteomes" id="UP000269801">
    <property type="component" value="Unassembled WGS sequence"/>
</dbReference>